<evidence type="ECO:0000313" key="3">
    <source>
        <dbReference type="Proteomes" id="UP001054837"/>
    </source>
</evidence>
<comment type="caution">
    <text evidence="2">The sequence shown here is derived from an EMBL/GenBank/DDBJ whole genome shotgun (WGS) entry which is preliminary data.</text>
</comment>
<dbReference type="Proteomes" id="UP001054837">
    <property type="component" value="Unassembled WGS sequence"/>
</dbReference>
<feature type="chain" id="PRO_5043898831" description="Secreted protein" evidence="1">
    <location>
        <begin position="23"/>
        <end position="134"/>
    </location>
</feature>
<name>A0AAV4QU92_9ARAC</name>
<gene>
    <name evidence="2" type="ORF">CDAR_431771</name>
</gene>
<evidence type="ECO:0008006" key="4">
    <source>
        <dbReference type="Google" id="ProtNLM"/>
    </source>
</evidence>
<sequence length="134" mass="15132">MDESWWKKLVSLCVSCMLATHGQWDSGFGKRVYSAIPFFVRSWIVTMAGLRGQWSCETRKEKAGIEPSGGRLASSLLKQSGEPKNKIKRFAFYRSHSSNKSQKYFTSAVSTYERLDRIPQMLLSVASLCARDGP</sequence>
<proteinExistence type="predicted"/>
<keyword evidence="1" id="KW-0732">Signal</keyword>
<evidence type="ECO:0000256" key="1">
    <source>
        <dbReference type="SAM" id="SignalP"/>
    </source>
</evidence>
<accession>A0AAV4QU92</accession>
<reference evidence="2 3" key="1">
    <citation type="submission" date="2021-06" db="EMBL/GenBank/DDBJ databases">
        <title>Caerostris darwini draft genome.</title>
        <authorList>
            <person name="Kono N."/>
            <person name="Arakawa K."/>
        </authorList>
    </citation>
    <scope>NUCLEOTIDE SEQUENCE [LARGE SCALE GENOMIC DNA]</scope>
</reference>
<organism evidence="2 3">
    <name type="scientific">Caerostris darwini</name>
    <dbReference type="NCBI Taxonomy" id="1538125"/>
    <lineage>
        <taxon>Eukaryota</taxon>
        <taxon>Metazoa</taxon>
        <taxon>Ecdysozoa</taxon>
        <taxon>Arthropoda</taxon>
        <taxon>Chelicerata</taxon>
        <taxon>Arachnida</taxon>
        <taxon>Araneae</taxon>
        <taxon>Araneomorphae</taxon>
        <taxon>Entelegynae</taxon>
        <taxon>Araneoidea</taxon>
        <taxon>Araneidae</taxon>
        <taxon>Caerostris</taxon>
    </lineage>
</organism>
<keyword evidence="3" id="KW-1185">Reference proteome</keyword>
<evidence type="ECO:0000313" key="2">
    <source>
        <dbReference type="EMBL" id="GIY11675.1"/>
    </source>
</evidence>
<dbReference type="AlphaFoldDB" id="A0AAV4QU92"/>
<dbReference type="EMBL" id="BPLQ01004939">
    <property type="protein sequence ID" value="GIY11675.1"/>
    <property type="molecule type" value="Genomic_DNA"/>
</dbReference>
<feature type="signal peptide" evidence="1">
    <location>
        <begin position="1"/>
        <end position="22"/>
    </location>
</feature>
<protein>
    <recommendedName>
        <fullName evidence="4">Secreted protein</fullName>
    </recommendedName>
</protein>